<dbReference type="SMART" id="SM00355">
    <property type="entry name" value="ZnF_C2H2"/>
    <property type="match status" value="3"/>
</dbReference>
<organism evidence="10 11">
    <name type="scientific">Thalictrum thalictroides</name>
    <name type="common">Rue-anemone</name>
    <name type="synonym">Anemone thalictroides</name>
    <dbReference type="NCBI Taxonomy" id="46969"/>
    <lineage>
        <taxon>Eukaryota</taxon>
        <taxon>Viridiplantae</taxon>
        <taxon>Streptophyta</taxon>
        <taxon>Embryophyta</taxon>
        <taxon>Tracheophyta</taxon>
        <taxon>Spermatophyta</taxon>
        <taxon>Magnoliopsida</taxon>
        <taxon>Ranunculales</taxon>
        <taxon>Ranunculaceae</taxon>
        <taxon>Thalictroideae</taxon>
        <taxon>Thalictrum</taxon>
    </lineage>
</organism>
<evidence type="ECO:0000256" key="8">
    <source>
        <dbReference type="SAM" id="MobiDB-lite"/>
    </source>
</evidence>
<dbReference type="InterPro" id="IPR055186">
    <property type="entry name" value="C2H2-2nd_BIRD-IDD"/>
</dbReference>
<dbReference type="Gene3D" id="3.30.160.60">
    <property type="entry name" value="Classic Zinc Finger"/>
    <property type="match status" value="1"/>
</dbReference>
<dbReference type="InterPro" id="IPR013087">
    <property type="entry name" value="Znf_C2H2_type"/>
</dbReference>
<sequence>MLRKTFSNSSLSAEANGSSGTTRVHDFNNLSTIVYASSPQQLKKRRNLPGNPEPNAEVIALSPRSLLASNRFVCEVCNKGFQRDQNLQLHRRGHNLPWKLNKRINGEYRKKVYVCPEPSCVHHNPSRALGDLTGIKKHFCRKHREKRLRCHKCSKMYAVESDYKAHLKVCGTRETICDCGRIFSRKDKYEAHRPFCDALAREAGRVQTTPMNHFPQQNQNHDPNLNTLNGFSSGLLQHIPLTINSQFFLEQPTVLQPPPPPLPLIPPPPSQQLIFPEQPNISQSATNTAHMSASCALQKVSNVDAGSISAAHIQSMGHIASSFSTQFDTNGFGQMSKVGAEGGTPDGISKRYWGLSSEKSSMWKDTDLPTRDFLGLAGEGGNKDFHSFTTKAIYFATYDRERLMLRAPGLGYGDAWAGDY</sequence>
<keyword evidence="4" id="KW-0862">Zinc</keyword>
<dbReference type="Pfam" id="PF22996">
    <property type="entry name" value="C2H2-2nd_BIRD-IDD"/>
    <property type="match status" value="1"/>
</dbReference>
<accession>A0A7J6XA22</accession>
<reference evidence="10 11" key="1">
    <citation type="submission" date="2020-06" db="EMBL/GenBank/DDBJ databases">
        <title>Transcriptomic and genomic resources for Thalictrum thalictroides and T. hernandezii: Facilitating candidate gene discovery in an emerging model plant lineage.</title>
        <authorList>
            <person name="Arias T."/>
            <person name="Riano-Pachon D.M."/>
            <person name="Di Stilio V.S."/>
        </authorList>
    </citation>
    <scope>NUCLEOTIDE SEQUENCE [LARGE SCALE GENOMIC DNA]</scope>
    <source>
        <strain evidence="11">cv. WT478/WT964</strain>
        <tissue evidence="10">Leaves</tissue>
    </source>
</reference>
<keyword evidence="5" id="KW-0805">Transcription regulation</keyword>
<dbReference type="AlphaFoldDB" id="A0A7J6XA22"/>
<evidence type="ECO:0000256" key="3">
    <source>
        <dbReference type="ARBA" id="ARBA00022771"/>
    </source>
</evidence>
<gene>
    <name evidence="10" type="ORF">FRX31_003827</name>
</gene>
<evidence type="ECO:0000259" key="9">
    <source>
        <dbReference type="PROSITE" id="PS50157"/>
    </source>
</evidence>
<keyword evidence="2" id="KW-0677">Repeat</keyword>
<feature type="domain" description="C2H2-type" evidence="9">
    <location>
        <begin position="72"/>
        <end position="94"/>
    </location>
</feature>
<dbReference type="EMBL" id="JABWDY010002521">
    <property type="protein sequence ID" value="KAF5206584.1"/>
    <property type="molecule type" value="Genomic_DNA"/>
</dbReference>
<dbReference type="FunFam" id="3.30.160.60:FF:000554">
    <property type="entry name" value="protein indeterminate-domain 12-like"/>
    <property type="match status" value="1"/>
</dbReference>
<evidence type="ECO:0000256" key="5">
    <source>
        <dbReference type="ARBA" id="ARBA00023015"/>
    </source>
</evidence>
<feature type="region of interest" description="Disordered" evidence="8">
    <location>
        <begin position="1"/>
        <end position="23"/>
    </location>
</feature>
<dbReference type="GO" id="GO:0008270">
    <property type="term" value="F:zinc ion binding"/>
    <property type="evidence" value="ECO:0007669"/>
    <property type="project" value="UniProtKB-KW"/>
</dbReference>
<dbReference type="SUPFAM" id="SSF57667">
    <property type="entry name" value="beta-beta-alpha zinc fingers"/>
    <property type="match status" value="1"/>
</dbReference>
<dbReference type="PANTHER" id="PTHR10593">
    <property type="entry name" value="SERINE/THREONINE-PROTEIN KINASE RIO"/>
    <property type="match status" value="1"/>
</dbReference>
<dbReference type="OrthoDB" id="6354171at2759"/>
<dbReference type="Pfam" id="PF22992">
    <property type="entry name" value="C2CH-4th_BIRD-IDD"/>
    <property type="match status" value="1"/>
</dbReference>
<dbReference type="PROSITE" id="PS50157">
    <property type="entry name" value="ZINC_FINGER_C2H2_2"/>
    <property type="match status" value="1"/>
</dbReference>
<protein>
    <submittedName>
        <fullName evidence="10">Indeterminate-domain</fullName>
    </submittedName>
</protein>
<evidence type="ECO:0000313" key="11">
    <source>
        <dbReference type="Proteomes" id="UP000554482"/>
    </source>
</evidence>
<dbReference type="Pfam" id="PF12874">
    <property type="entry name" value="zf-met"/>
    <property type="match status" value="1"/>
</dbReference>
<dbReference type="GO" id="GO:0005634">
    <property type="term" value="C:nucleus"/>
    <property type="evidence" value="ECO:0007669"/>
    <property type="project" value="TreeGrafter"/>
</dbReference>
<dbReference type="GO" id="GO:0003700">
    <property type="term" value="F:DNA-binding transcription factor activity"/>
    <property type="evidence" value="ECO:0007669"/>
    <property type="project" value="TreeGrafter"/>
</dbReference>
<evidence type="ECO:0000256" key="2">
    <source>
        <dbReference type="ARBA" id="ARBA00022737"/>
    </source>
</evidence>
<dbReference type="Pfam" id="PF22995">
    <property type="entry name" value="C2CH-3rd_BIRD-IDD"/>
    <property type="match status" value="1"/>
</dbReference>
<dbReference type="InterPro" id="IPR055187">
    <property type="entry name" value="C2CH-3rd_BIRD-IDD"/>
</dbReference>
<evidence type="ECO:0000256" key="6">
    <source>
        <dbReference type="ARBA" id="ARBA00023163"/>
    </source>
</evidence>
<proteinExistence type="predicted"/>
<dbReference type="InterPro" id="IPR036236">
    <property type="entry name" value="Znf_C2H2_sf"/>
</dbReference>
<comment type="caution">
    <text evidence="10">The sequence shown here is derived from an EMBL/GenBank/DDBJ whole genome shotgun (WGS) entry which is preliminary data.</text>
</comment>
<evidence type="ECO:0000256" key="4">
    <source>
        <dbReference type="ARBA" id="ARBA00022833"/>
    </source>
</evidence>
<keyword evidence="3 7" id="KW-0863">Zinc-finger</keyword>
<evidence type="ECO:0000256" key="1">
    <source>
        <dbReference type="ARBA" id="ARBA00022723"/>
    </source>
</evidence>
<keyword evidence="11" id="KW-1185">Reference proteome</keyword>
<dbReference type="Proteomes" id="UP000554482">
    <property type="component" value="Unassembled WGS sequence"/>
</dbReference>
<name>A0A7J6XA22_THATH</name>
<evidence type="ECO:0000313" key="10">
    <source>
        <dbReference type="EMBL" id="KAF5206584.1"/>
    </source>
</evidence>
<dbReference type="InterPro" id="IPR031140">
    <property type="entry name" value="IDD1-16"/>
</dbReference>
<keyword evidence="6" id="KW-0804">Transcription</keyword>
<dbReference type="PANTHER" id="PTHR10593:SF236">
    <property type="entry name" value="PROTEIN INDETERMINATE-DOMAIN 11"/>
    <property type="match status" value="1"/>
</dbReference>
<evidence type="ECO:0000256" key="7">
    <source>
        <dbReference type="PROSITE-ProRule" id="PRU00042"/>
    </source>
</evidence>
<dbReference type="InterPro" id="IPR055185">
    <property type="entry name" value="C2CH-4th_BIRD-IDD"/>
</dbReference>
<keyword evidence="1" id="KW-0479">Metal-binding</keyword>
<dbReference type="PROSITE" id="PS00028">
    <property type="entry name" value="ZINC_FINGER_C2H2_1"/>
    <property type="match status" value="1"/>
</dbReference>